<proteinExistence type="predicted"/>
<dbReference type="EMBL" id="UINC01198599">
    <property type="protein sequence ID" value="SVE16628.1"/>
    <property type="molecule type" value="Genomic_DNA"/>
</dbReference>
<reference evidence="1" key="1">
    <citation type="submission" date="2018-05" db="EMBL/GenBank/DDBJ databases">
        <authorList>
            <person name="Lanie J.A."/>
            <person name="Ng W.-L."/>
            <person name="Kazmierczak K.M."/>
            <person name="Andrzejewski T.M."/>
            <person name="Davidsen T.M."/>
            <person name="Wayne K.J."/>
            <person name="Tettelin H."/>
            <person name="Glass J.I."/>
            <person name="Rusch D."/>
            <person name="Podicherti R."/>
            <person name="Tsui H.-C.T."/>
            <person name="Winkler M.E."/>
        </authorList>
    </citation>
    <scope>NUCLEOTIDE SEQUENCE</scope>
</reference>
<gene>
    <name evidence="1" type="ORF">METZ01_LOCUS469482</name>
</gene>
<name>A0A383BB04_9ZZZZ</name>
<protein>
    <recommendedName>
        <fullName evidence="2">MobA-like NTP transferase domain-containing protein</fullName>
    </recommendedName>
</protein>
<evidence type="ECO:0000313" key="1">
    <source>
        <dbReference type="EMBL" id="SVE16628.1"/>
    </source>
</evidence>
<dbReference type="SUPFAM" id="SSF53448">
    <property type="entry name" value="Nucleotide-diphospho-sugar transferases"/>
    <property type="match status" value="1"/>
</dbReference>
<sequence length="147" mass="16782">MLRPFADTTLTDIVLKKLATFGENSFFAGYEGEFKRKCDDIGVSFVQRTKKSVSIDEPQIEYLSFLREVNYDYLLIVNGCLPLLKVETITKFLNEVVSNGLNPSSVIIKRSNYFFGKDKLPINFSIDLKNLNSKKVSPIYEFANALY</sequence>
<organism evidence="1">
    <name type="scientific">marine metagenome</name>
    <dbReference type="NCBI Taxonomy" id="408172"/>
    <lineage>
        <taxon>unclassified sequences</taxon>
        <taxon>metagenomes</taxon>
        <taxon>ecological metagenomes</taxon>
    </lineage>
</organism>
<evidence type="ECO:0008006" key="2">
    <source>
        <dbReference type="Google" id="ProtNLM"/>
    </source>
</evidence>
<accession>A0A383BB04</accession>
<dbReference type="AlphaFoldDB" id="A0A383BB04"/>
<dbReference type="Gene3D" id="3.90.550.10">
    <property type="entry name" value="Spore Coat Polysaccharide Biosynthesis Protein SpsA, Chain A"/>
    <property type="match status" value="1"/>
</dbReference>
<feature type="non-terminal residue" evidence="1">
    <location>
        <position position="147"/>
    </location>
</feature>
<dbReference type="InterPro" id="IPR029044">
    <property type="entry name" value="Nucleotide-diphossugar_trans"/>
</dbReference>